<dbReference type="PROSITE" id="PS50987">
    <property type="entry name" value="HTH_ARSR_2"/>
    <property type="match status" value="1"/>
</dbReference>
<dbReference type="PANTHER" id="PTHR38600">
    <property type="entry name" value="TRANSCRIPTIONAL REGULATORY PROTEIN"/>
    <property type="match status" value="1"/>
</dbReference>
<gene>
    <name evidence="2" type="ORF">GCM10009680_43950</name>
</gene>
<dbReference type="EMBL" id="BAAALR010000050">
    <property type="protein sequence ID" value="GAA1698876.1"/>
    <property type="molecule type" value="Genomic_DNA"/>
</dbReference>
<accession>A0ABN2I5E9</accession>
<name>A0ABN2I5E9_9ACTN</name>
<sequence length="127" mass="14059">MTLCPDEPSLKNVLNHEERLDLVFRALGDRTRRALVERLIRGPASVSELAAPLTMSLAAVVQHLQVLETAGIVRSEKVGRVRTCRIEPEALRAGESWLGRQRTTWETRLDDLGDFLAEPGPSEGTTS</sequence>
<dbReference type="SMART" id="SM00418">
    <property type="entry name" value="HTH_ARSR"/>
    <property type="match status" value="1"/>
</dbReference>
<feature type="domain" description="HTH arsR-type" evidence="1">
    <location>
        <begin position="14"/>
        <end position="106"/>
    </location>
</feature>
<proteinExistence type="predicted"/>
<dbReference type="SUPFAM" id="SSF46785">
    <property type="entry name" value="Winged helix' DNA-binding domain"/>
    <property type="match status" value="1"/>
</dbReference>
<dbReference type="InterPro" id="IPR036390">
    <property type="entry name" value="WH_DNA-bd_sf"/>
</dbReference>
<keyword evidence="3" id="KW-1185">Reference proteome</keyword>
<organism evidence="2 3">
    <name type="scientific">Streptomyces yatensis</name>
    <dbReference type="NCBI Taxonomy" id="155177"/>
    <lineage>
        <taxon>Bacteria</taxon>
        <taxon>Bacillati</taxon>
        <taxon>Actinomycetota</taxon>
        <taxon>Actinomycetes</taxon>
        <taxon>Kitasatosporales</taxon>
        <taxon>Streptomycetaceae</taxon>
        <taxon>Streptomyces</taxon>
        <taxon>Streptomyces violaceusniger group</taxon>
    </lineage>
</organism>
<comment type="caution">
    <text evidence="2">The sequence shown here is derived from an EMBL/GenBank/DDBJ whole genome shotgun (WGS) entry which is preliminary data.</text>
</comment>
<evidence type="ECO:0000259" key="1">
    <source>
        <dbReference type="PROSITE" id="PS50987"/>
    </source>
</evidence>
<dbReference type="PANTHER" id="PTHR38600:SF2">
    <property type="entry name" value="SLL0088 PROTEIN"/>
    <property type="match status" value="1"/>
</dbReference>
<dbReference type="InterPro" id="IPR011991">
    <property type="entry name" value="ArsR-like_HTH"/>
</dbReference>
<evidence type="ECO:0000313" key="3">
    <source>
        <dbReference type="Proteomes" id="UP001499947"/>
    </source>
</evidence>
<dbReference type="CDD" id="cd00090">
    <property type="entry name" value="HTH_ARSR"/>
    <property type="match status" value="1"/>
</dbReference>
<reference evidence="2 3" key="1">
    <citation type="journal article" date="2019" name="Int. J. Syst. Evol. Microbiol.">
        <title>The Global Catalogue of Microorganisms (GCM) 10K type strain sequencing project: providing services to taxonomists for standard genome sequencing and annotation.</title>
        <authorList>
            <consortium name="The Broad Institute Genomics Platform"/>
            <consortium name="The Broad Institute Genome Sequencing Center for Infectious Disease"/>
            <person name="Wu L."/>
            <person name="Ma J."/>
        </authorList>
    </citation>
    <scope>NUCLEOTIDE SEQUENCE [LARGE SCALE GENOMIC DNA]</scope>
    <source>
        <strain evidence="2 3">JCM 13244</strain>
    </source>
</reference>
<evidence type="ECO:0000313" key="2">
    <source>
        <dbReference type="EMBL" id="GAA1698876.1"/>
    </source>
</evidence>
<dbReference type="Gene3D" id="1.10.10.10">
    <property type="entry name" value="Winged helix-like DNA-binding domain superfamily/Winged helix DNA-binding domain"/>
    <property type="match status" value="1"/>
</dbReference>
<dbReference type="Proteomes" id="UP001499947">
    <property type="component" value="Unassembled WGS sequence"/>
</dbReference>
<dbReference type="InterPro" id="IPR036388">
    <property type="entry name" value="WH-like_DNA-bd_sf"/>
</dbReference>
<dbReference type="PRINTS" id="PR00778">
    <property type="entry name" value="HTHARSR"/>
</dbReference>
<dbReference type="Pfam" id="PF12840">
    <property type="entry name" value="HTH_20"/>
    <property type="match status" value="1"/>
</dbReference>
<protein>
    <submittedName>
        <fullName evidence="2">Metalloregulator ArsR/SmtB family transcription factor</fullName>
    </submittedName>
</protein>
<dbReference type="NCBIfam" id="NF033788">
    <property type="entry name" value="HTH_metalloreg"/>
    <property type="match status" value="1"/>
</dbReference>
<dbReference type="InterPro" id="IPR001845">
    <property type="entry name" value="HTH_ArsR_DNA-bd_dom"/>
</dbReference>